<feature type="transmembrane region" description="Helical" evidence="12">
    <location>
        <begin position="88"/>
        <end position="114"/>
    </location>
</feature>
<dbReference type="Pfam" id="PF00654">
    <property type="entry name" value="Voltage_CLC"/>
    <property type="match status" value="1"/>
</dbReference>
<dbReference type="Gene3D" id="3.40.50.1820">
    <property type="entry name" value="alpha/beta hydrolase"/>
    <property type="match status" value="1"/>
</dbReference>
<evidence type="ECO:0000256" key="4">
    <source>
        <dbReference type="ARBA" id="ARBA00022737"/>
    </source>
</evidence>
<dbReference type="InterPro" id="IPR029058">
    <property type="entry name" value="AB_hydrolase_fold"/>
</dbReference>
<comment type="similarity">
    <text evidence="12">Belongs to the chloride channel (TC 2.A.49) family.</text>
</comment>
<keyword evidence="4" id="KW-0677">Repeat</keyword>
<feature type="transmembrane region" description="Helical" evidence="12">
    <location>
        <begin position="527"/>
        <end position="551"/>
    </location>
</feature>
<feature type="transmembrane region" description="Helical" evidence="12">
    <location>
        <begin position="293"/>
        <end position="313"/>
    </location>
</feature>
<keyword evidence="6 12" id="KW-0406">Ion transport</keyword>
<evidence type="ECO:0000256" key="10">
    <source>
        <dbReference type="ARBA" id="ARBA00049043"/>
    </source>
</evidence>
<sequence length="1194" mass="132409">MMNWRGTDLESLDYDIFESVVNKSGMGYKYRDGLERSRLVYARWFLTLLVGLVTALVAVFLLYCTSMLQAAKHLVLTHAIEHELSKHVLLGTAFWLIVGFNLVLVLVAATITCFGEPVAAGSGISEVKTTLNGMKIPRMLRMRTFFCKVIGTICSVAGGLPVGKEGPMIHSGAIVAAGLSQGKSSTFSYDTSFTYFAGFRNDREKRDFVSCGAAAGVAAAFGAPIGGVLFVLEEGASFWNQQLTWRTLFCAMAGTFTLAFFLSGMNDNLSWGTLGSHTGTFTFGSFSSSTYQLWEVPLFILMGVGGGLQGALFNSLNTKLSLLRSRWVRTRRVAWMEALMISVLVSSLTFAFPFLLGKCHPLPSVKDDLTHLMQPGVPRNRVFNFAMETLRRNATACICESCTGFSLDGADCFHADDTAEYPYKKELVQFYCPSGQYNDLASLMLSGGEVAIKHLFHAPPNSFDVHNLVVFWVVMLLLACVTYGLKVPSGLFVPGLLIGAAYGRLWTRVINYFTDLGHAKTVDPRTYGLIGSAAMLGGITRMTISLTVIILECTGNIEYGLPLILTLFFARWVGNYFNEGIYDIHIHLRRVPFLDWNPSLRGSFLRVKHIMTPNPKTLRTVERAGVIFDLLVSTKHNAFPVIVEDPTFGNKFFAGVILRKQLNVLLSHRDFCASKPKPFSRHPHPAASVPDSSGHATNKQFRDKTRIDDSDADQQLLNVASDTANYCLSYRDMEAHYPRYPIPVAYAAGDTSVDLSETGGVYTLSEEDRALWVDLTPYINQTPYTIQEEAPFARAYRLFRSAGLRHLVVVNRHNNVRGIITRRELEEEHCTRCFKLAKNVDPEDIYPLSSAPPVGFFRQLRRTVSRTDQVKRALSHNLNPGSPETPNAFLPRSMVRPMSTLATTAVGPAQRRKLRVLCLHGMYQNGTVFANKTQHLRRSPLDDVVEFVYLDGPVTLVPKILSQQQRPARRQDANNNRCATRHRVRCDKKLDEFRAWWRPASGSQLVSETQLDDDREVLVAFLQQQLTELGQLDGVMGFSQGASLASWMCTDQGREELQWSPRLAILIGSYLGPPQYCLNSGVVDDVASLHIFGSNDHVISAAKSQTVADIFRASQHHEHQVLTSIHHQGHVVPKSDQVQALFHEFLHRQHLALPAPAPSPSPSTAPPSRRSSASVSPAATFATRSRRAALSVSA</sequence>
<comment type="caution">
    <text evidence="12">Lacks conserved residue(s) required for the propagation of feature annotation.</text>
</comment>
<evidence type="ECO:0000313" key="15">
    <source>
        <dbReference type="EMBL" id="KAJ0406380.1"/>
    </source>
</evidence>
<evidence type="ECO:0000256" key="6">
    <source>
        <dbReference type="ARBA" id="ARBA00023065"/>
    </source>
</evidence>
<dbReference type="Gene3D" id="1.10.3080.10">
    <property type="entry name" value="Clc chloride channel"/>
    <property type="match status" value="1"/>
</dbReference>
<feature type="transmembrane region" description="Helical" evidence="12">
    <location>
        <begin position="44"/>
        <end position="68"/>
    </location>
</feature>
<keyword evidence="3 12" id="KW-0812">Transmembrane</keyword>
<feature type="transmembrane region" description="Helical" evidence="12">
    <location>
        <begin position="333"/>
        <end position="356"/>
    </location>
</feature>
<keyword evidence="5 12" id="KW-1133">Transmembrane helix</keyword>
<feature type="compositionally biased region" description="Pro residues" evidence="13">
    <location>
        <begin position="1155"/>
        <end position="1165"/>
    </location>
</feature>
<evidence type="ECO:0000256" key="9">
    <source>
        <dbReference type="ARBA" id="ARBA00023214"/>
    </source>
</evidence>
<evidence type="ECO:0000256" key="11">
    <source>
        <dbReference type="PROSITE-ProRule" id="PRU00703"/>
    </source>
</evidence>
<feature type="compositionally biased region" description="Low complexity" evidence="13">
    <location>
        <begin position="1166"/>
        <end position="1180"/>
    </location>
</feature>
<feature type="region of interest" description="Disordered" evidence="13">
    <location>
        <begin position="676"/>
        <end position="707"/>
    </location>
</feature>
<dbReference type="SMART" id="SM00116">
    <property type="entry name" value="CBS"/>
    <property type="match status" value="2"/>
</dbReference>
<dbReference type="GO" id="GO:0004414">
    <property type="term" value="F:homoserine O-acetyltransferase activity"/>
    <property type="evidence" value="ECO:0007669"/>
    <property type="project" value="UniProtKB-EC"/>
</dbReference>
<dbReference type="PROSITE" id="PS51371">
    <property type="entry name" value="CBS"/>
    <property type="match status" value="1"/>
</dbReference>
<evidence type="ECO:0000256" key="5">
    <source>
        <dbReference type="ARBA" id="ARBA00022989"/>
    </source>
</evidence>
<feature type="domain" description="CBS" evidence="14">
    <location>
        <begin position="779"/>
        <end position="836"/>
    </location>
</feature>
<gene>
    <name evidence="15" type="ORF">P43SY_006988</name>
</gene>
<dbReference type="GO" id="GO:0005254">
    <property type="term" value="F:chloride channel activity"/>
    <property type="evidence" value="ECO:0007669"/>
    <property type="project" value="UniProtKB-UniRule"/>
</dbReference>
<keyword evidence="7 11" id="KW-0129">CBS domain</keyword>
<keyword evidence="9 12" id="KW-0868">Chloride</keyword>
<keyword evidence="2 12" id="KW-0813">Transport</keyword>
<keyword evidence="8 12" id="KW-0472">Membrane</keyword>
<keyword evidence="16" id="KW-1185">Reference proteome</keyword>
<feature type="transmembrane region" description="Helical" evidence="12">
    <location>
        <begin position="465"/>
        <end position="485"/>
    </location>
</feature>
<name>A0AAD5M6J5_PYTIN</name>
<dbReference type="SUPFAM" id="SSF81340">
    <property type="entry name" value="Clc chloride channel"/>
    <property type="match status" value="1"/>
</dbReference>
<dbReference type="Pfam" id="PF03959">
    <property type="entry name" value="FSH1"/>
    <property type="match status" value="1"/>
</dbReference>
<dbReference type="AlphaFoldDB" id="A0AAD5M6J5"/>
<protein>
    <recommendedName>
        <fullName evidence="12">Chloride channel protein</fullName>
    </recommendedName>
</protein>
<evidence type="ECO:0000256" key="13">
    <source>
        <dbReference type="SAM" id="MobiDB-lite"/>
    </source>
</evidence>
<comment type="catalytic activity">
    <reaction evidence="10">
        <text>L-homoserine + acetyl-CoA = O-acetyl-L-homoserine + CoA</text>
        <dbReference type="Rhea" id="RHEA:13701"/>
        <dbReference type="ChEBI" id="CHEBI:57287"/>
        <dbReference type="ChEBI" id="CHEBI:57288"/>
        <dbReference type="ChEBI" id="CHEBI:57476"/>
        <dbReference type="ChEBI" id="CHEBI:57716"/>
        <dbReference type="EC" id="2.3.1.31"/>
    </reaction>
</comment>
<proteinExistence type="inferred from homology"/>
<comment type="subcellular location">
    <subcellularLocation>
        <location evidence="1 12">Membrane</location>
        <topology evidence="1 12">Multi-pass membrane protein</topology>
    </subcellularLocation>
</comment>
<evidence type="ECO:0000313" key="16">
    <source>
        <dbReference type="Proteomes" id="UP001209570"/>
    </source>
</evidence>
<evidence type="ECO:0000256" key="8">
    <source>
        <dbReference type="ARBA" id="ARBA00023136"/>
    </source>
</evidence>
<evidence type="ECO:0000259" key="14">
    <source>
        <dbReference type="PROSITE" id="PS51371"/>
    </source>
</evidence>
<dbReference type="InterPro" id="IPR051280">
    <property type="entry name" value="Cl-channel/antiporter"/>
</dbReference>
<feature type="transmembrane region" description="Helical" evidence="12">
    <location>
        <begin position="243"/>
        <end position="262"/>
    </location>
</feature>
<dbReference type="Pfam" id="PF00571">
    <property type="entry name" value="CBS"/>
    <property type="match status" value="1"/>
</dbReference>
<dbReference type="PRINTS" id="PR00762">
    <property type="entry name" value="CLCHANNEL"/>
</dbReference>
<comment type="caution">
    <text evidence="15">The sequence shown here is derived from an EMBL/GenBank/DDBJ whole genome shotgun (WGS) entry which is preliminary data.</text>
</comment>
<dbReference type="InterPro" id="IPR014743">
    <property type="entry name" value="Cl-channel_core"/>
</dbReference>
<feature type="transmembrane region" description="Helical" evidence="12">
    <location>
        <begin position="491"/>
        <end position="507"/>
    </location>
</feature>
<reference evidence="15" key="1">
    <citation type="submission" date="2021-12" db="EMBL/GenBank/DDBJ databases">
        <title>Prjna785345.</title>
        <authorList>
            <person name="Rujirawat T."/>
            <person name="Krajaejun T."/>
        </authorList>
    </citation>
    <scope>NUCLEOTIDE SEQUENCE</scope>
    <source>
        <strain evidence="15">Pi057C3</strain>
    </source>
</reference>
<evidence type="ECO:0000256" key="7">
    <source>
        <dbReference type="ARBA" id="ARBA00023122"/>
    </source>
</evidence>
<dbReference type="InterPro" id="IPR046342">
    <property type="entry name" value="CBS_dom_sf"/>
</dbReference>
<dbReference type="InterPro" id="IPR000644">
    <property type="entry name" value="CBS_dom"/>
</dbReference>
<feature type="compositionally biased region" description="Polar residues" evidence="13">
    <location>
        <begin position="690"/>
        <end position="699"/>
    </location>
</feature>
<evidence type="ECO:0000256" key="2">
    <source>
        <dbReference type="ARBA" id="ARBA00022448"/>
    </source>
</evidence>
<dbReference type="InterPro" id="IPR005645">
    <property type="entry name" value="FSH-like_dom"/>
</dbReference>
<dbReference type="SUPFAM" id="SSF53474">
    <property type="entry name" value="alpha/beta-Hydrolases"/>
    <property type="match status" value="1"/>
</dbReference>
<dbReference type="GO" id="GO:0016020">
    <property type="term" value="C:membrane"/>
    <property type="evidence" value="ECO:0007669"/>
    <property type="project" value="UniProtKB-SubCell"/>
</dbReference>
<dbReference type="SUPFAM" id="SSF54631">
    <property type="entry name" value="CBS-domain pair"/>
    <property type="match status" value="1"/>
</dbReference>
<dbReference type="Proteomes" id="UP001209570">
    <property type="component" value="Unassembled WGS sequence"/>
</dbReference>
<dbReference type="Gene3D" id="3.10.580.10">
    <property type="entry name" value="CBS-domain"/>
    <property type="match status" value="1"/>
</dbReference>
<feature type="region of interest" description="Disordered" evidence="13">
    <location>
        <begin position="1153"/>
        <end position="1180"/>
    </location>
</feature>
<evidence type="ECO:0000256" key="1">
    <source>
        <dbReference type="ARBA" id="ARBA00004141"/>
    </source>
</evidence>
<accession>A0AAD5M6J5</accession>
<evidence type="ECO:0000256" key="12">
    <source>
        <dbReference type="RuleBase" id="RU361221"/>
    </source>
</evidence>
<dbReference type="PANTHER" id="PTHR11689:SF136">
    <property type="entry name" value="H(+)_CL(-) EXCHANGE TRANSPORTER 7"/>
    <property type="match status" value="1"/>
</dbReference>
<feature type="transmembrane region" description="Helical" evidence="12">
    <location>
        <begin position="208"/>
        <end position="231"/>
    </location>
</feature>
<organism evidence="15 16">
    <name type="scientific">Pythium insidiosum</name>
    <name type="common">Pythiosis disease agent</name>
    <dbReference type="NCBI Taxonomy" id="114742"/>
    <lineage>
        <taxon>Eukaryota</taxon>
        <taxon>Sar</taxon>
        <taxon>Stramenopiles</taxon>
        <taxon>Oomycota</taxon>
        <taxon>Peronosporomycetes</taxon>
        <taxon>Pythiales</taxon>
        <taxon>Pythiaceae</taxon>
        <taxon>Pythium</taxon>
    </lineage>
</organism>
<dbReference type="PANTHER" id="PTHR11689">
    <property type="entry name" value="CHLORIDE CHANNEL PROTEIN CLC FAMILY MEMBER"/>
    <property type="match status" value="1"/>
</dbReference>
<dbReference type="InterPro" id="IPR001807">
    <property type="entry name" value="ClC"/>
</dbReference>
<evidence type="ECO:0000256" key="3">
    <source>
        <dbReference type="ARBA" id="ARBA00022692"/>
    </source>
</evidence>
<dbReference type="EMBL" id="JAKCXM010000033">
    <property type="protein sequence ID" value="KAJ0406380.1"/>
    <property type="molecule type" value="Genomic_DNA"/>
</dbReference>